<protein>
    <submittedName>
        <fullName evidence="1">Uncharacterized protein</fullName>
    </submittedName>
</protein>
<evidence type="ECO:0000313" key="1">
    <source>
        <dbReference type="EMBL" id="WEK36122.1"/>
    </source>
</evidence>
<dbReference type="AlphaFoldDB" id="A0AAJ5WUZ3"/>
<proteinExistence type="predicted"/>
<dbReference type="Proteomes" id="UP001220610">
    <property type="component" value="Chromosome"/>
</dbReference>
<name>A0AAJ5WUZ3_9BACT</name>
<dbReference type="EMBL" id="CP119311">
    <property type="protein sequence ID" value="WEK36122.1"/>
    <property type="molecule type" value="Genomic_DNA"/>
</dbReference>
<evidence type="ECO:0000313" key="2">
    <source>
        <dbReference type="Proteomes" id="UP001220610"/>
    </source>
</evidence>
<sequence>MRKKLSETKKTRPETLSRNQVDELTYAVRHYQYKEAIDPVLSKVIEEIKVHPYIRTVRRMQMSNMRLHMHIDNLFHYATCAPHFGLPAIELKIIHRAKLIQSHFFNHVASTFISKPYGRMASVFRLVDAASDIADLRNAILANKKTAARAITVCRLFVEIRRKMESDQHLTVSEIKQFALFRHTLVPPPPVAWAYTPRDYENLFFLEQMAKMNDPIFRKGICNLIKNYPLKNYTDDHC</sequence>
<accession>A0AAJ5WUZ3</accession>
<organism evidence="1 2">
    <name type="scientific">Candidatus Pseudobacter hemicellulosilyticus</name>
    <dbReference type="NCBI Taxonomy" id="3121375"/>
    <lineage>
        <taxon>Bacteria</taxon>
        <taxon>Pseudomonadati</taxon>
        <taxon>Bacteroidota</taxon>
        <taxon>Chitinophagia</taxon>
        <taxon>Chitinophagales</taxon>
        <taxon>Chitinophagaceae</taxon>
        <taxon>Pseudobacter</taxon>
    </lineage>
</organism>
<gene>
    <name evidence="1" type="ORF">P0Y53_01295</name>
</gene>
<reference evidence="1" key="1">
    <citation type="submission" date="2023-03" db="EMBL/GenBank/DDBJ databases">
        <title>Andean soil-derived lignocellulolytic bacterial consortium as a source of novel taxa and putative plastic-active enzymes.</title>
        <authorList>
            <person name="Diaz-Garcia L."/>
            <person name="Chuvochina M."/>
            <person name="Feuerriegel G."/>
            <person name="Bunk B."/>
            <person name="Sproer C."/>
            <person name="Streit W.R."/>
            <person name="Rodriguez L.M."/>
            <person name="Overmann J."/>
            <person name="Jimenez D.J."/>
        </authorList>
    </citation>
    <scope>NUCLEOTIDE SEQUENCE</scope>
    <source>
        <strain evidence="1">MAG 7</strain>
    </source>
</reference>